<dbReference type="OrthoDB" id="3149405at2759"/>
<organism evidence="1 2">
    <name type="scientific">Psilocybe cf. subviscida</name>
    <dbReference type="NCBI Taxonomy" id="2480587"/>
    <lineage>
        <taxon>Eukaryota</taxon>
        <taxon>Fungi</taxon>
        <taxon>Dikarya</taxon>
        <taxon>Basidiomycota</taxon>
        <taxon>Agaricomycotina</taxon>
        <taxon>Agaricomycetes</taxon>
        <taxon>Agaricomycetidae</taxon>
        <taxon>Agaricales</taxon>
        <taxon>Agaricineae</taxon>
        <taxon>Strophariaceae</taxon>
        <taxon>Psilocybe</taxon>
    </lineage>
</organism>
<evidence type="ECO:0000313" key="1">
    <source>
        <dbReference type="EMBL" id="KAF5327133.1"/>
    </source>
</evidence>
<accession>A0A8H5F8I8</accession>
<reference evidence="1 2" key="1">
    <citation type="journal article" date="2020" name="ISME J.">
        <title>Uncovering the hidden diversity of litter-decomposition mechanisms in mushroom-forming fungi.</title>
        <authorList>
            <person name="Floudas D."/>
            <person name="Bentzer J."/>
            <person name="Ahren D."/>
            <person name="Johansson T."/>
            <person name="Persson P."/>
            <person name="Tunlid A."/>
        </authorList>
    </citation>
    <scope>NUCLEOTIDE SEQUENCE [LARGE SCALE GENOMIC DNA]</scope>
    <source>
        <strain evidence="1 2">CBS 101986</strain>
    </source>
</reference>
<proteinExistence type="predicted"/>
<evidence type="ECO:0000313" key="2">
    <source>
        <dbReference type="Proteomes" id="UP000567179"/>
    </source>
</evidence>
<sequence length="154" mass="17792">MANVAMHKIMNMGYDDRRPDKHKQRQQWNASWERDLNDAYKMAMQPRRGPKMVSAPEVKKVVRDSMQQLLLTQEKQLQSIIELQKDIVEYASIERRCEDVEAASKGIDDATRRYIVLEALYNVSNAGPDMEGYRKWCPDMTIASLCEKNGATIP</sequence>
<comment type="caution">
    <text evidence="1">The sequence shown here is derived from an EMBL/GenBank/DDBJ whole genome shotgun (WGS) entry which is preliminary data.</text>
</comment>
<name>A0A8H5F8I8_9AGAR</name>
<keyword evidence="2" id="KW-1185">Reference proteome</keyword>
<gene>
    <name evidence="1" type="ORF">D9619_004951</name>
</gene>
<protein>
    <submittedName>
        <fullName evidence="1">Uncharacterized protein</fullName>
    </submittedName>
</protein>
<dbReference type="Proteomes" id="UP000567179">
    <property type="component" value="Unassembled WGS sequence"/>
</dbReference>
<dbReference type="EMBL" id="JAACJJ010000014">
    <property type="protein sequence ID" value="KAF5327133.1"/>
    <property type="molecule type" value="Genomic_DNA"/>
</dbReference>
<dbReference type="AlphaFoldDB" id="A0A8H5F8I8"/>